<dbReference type="InterPro" id="IPR002213">
    <property type="entry name" value="UDP_glucos_trans"/>
</dbReference>
<dbReference type="GO" id="GO:0008194">
    <property type="term" value="F:UDP-glycosyltransferase activity"/>
    <property type="evidence" value="ECO:0007669"/>
    <property type="project" value="InterPro"/>
</dbReference>
<dbReference type="AlphaFoldDB" id="A0AAW1TKE9"/>
<evidence type="ECO:0000313" key="4">
    <source>
        <dbReference type="EMBL" id="KAK9870919.1"/>
    </source>
</evidence>
<evidence type="ECO:0000256" key="3">
    <source>
        <dbReference type="ARBA" id="ARBA00022679"/>
    </source>
</evidence>
<proteinExistence type="inferred from homology"/>
<dbReference type="SUPFAM" id="SSF53756">
    <property type="entry name" value="UDP-Glycosyltransferase/glycogen phosphorylase"/>
    <property type="match status" value="1"/>
</dbReference>
<dbReference type="Pfam" id="PF00201">
    <property type="entry name" value="UDPGT"/>
    <property type="match status" value="1"/>
</dbReference>
<name>A0AAW1TKE9_9CUCU</name>
<evidence type="ECO:0000256" key="1">
    <source>
        <dbReference type="ARBA" id="ARBA00009995"/>
    </source>
</evidence>
<keyword evidence="3" id="KW-0808">Transferase</keyword>
<dbReference type="Gene3D" id="3.40.50.2000">
    <property type="entry name" value="Glycogen Phosphorylase B"/>
    <property type="match status" value="1"/>
</dbReference>
<gene>
    <name evidence="4" type="ORF">WA026_009881</name>
</gene>
<comment type="similarity">
    <text evidence="1">Belongs to the UDP-glycosyltransferase family.</text>
</comment>
<protein>
    <submittedName>
        <fullName evidence="4">Uncharacterized protein</fullName>
    </submittedName>
</protein>
<sequence length="205" mass="23554">MKLTSVFSCFCVVINFVFPIQCYKILGLLPYTGKSHMDVILPFMKELSKRGHEVTVLSHYPSQKPLPRYRDLSLKGTSPLLLEVEPANNLNKVVSRLVYSYFDVVDMGFIADQYCEAAFRSRVVRDLLKSNETFDLIIHEPFTSDCMLALNEKFKSPVIGITTSVMLAWNNERFGNPDNPSYIPTYFMDFSDRMSFFSEGRKHCS</sequence>
<organism evidence="4 5">
    <name type="scientific">Henosepilachna vigintioctopunctata</name>
    <dbReference type="NCBI Taxonomy" id="420089"/>
    <lineage>
        <taxon>Eukaryota</taxon>
        <taxon>Metazoa</taxon>
        <taxon>Ecdysozoa</taxon>
        <taxon>Arthropoda</taxon>
        <taxon>Hexapoda</taxon>
        <taxon>Insecta</taxon>
        <taxon>Pterygota</taxon>
        <taxon>Neoptera</taxon>
        <taxon>Endopterygota</taxon>
        <taxon>Coleoptera</taxon>
        <taxon>Polyphaga</taxon>
        <taxon>Cucujiformia</taxon>
        <taxon>Coccinelloidea</taxon>
        <taxon>Coccinellidae</taxon>
        <taxon>Epilachninae</taxon>
        <taxon>Epilachnini</taxon>
        <taxon>Henosepilachna</taxon>
    </lineage>
</organism>
<dbReference type="Proteomes" id="UP001431783">
    <property type="component" value="Unassembled WGS sequence"/>
</dbReference>
<evidence type="ECO:0000313" key="5">
    <source>
        <dbReference type="Proteomes" id="UP001431783"/>
    </source>
</evidence>
<keyword evidence="2" id="KW-0328">Glycosyltransferase</keyword>
<keyword evidence="5" id="KW-1185">Reference proteome</keyword>
<reference evidence="4 5" key="1">
    <citation type="submission" date="2023-03" db="EMBL/GenBank/DDBJ databases">
        <title>Genome insight into feeding habits of ladybird beetles.</title>
        <authorList>
            <person name="Li H.-S."/>
            <person name="Huang Y.-H."/>
            <person name="Pang H."/>
        </authorList>
    </citation>
    <scope>NUCLEOTIDE SEQUENCE [LARGE SCALE GENOMIC DNA]</scope>
    <source>
        <strain evidence="4">SYSU_2023b</strain>
        <tissue evidence="4">Whole body</tissue>
    </source>
</reference>
<dbReference type="PANTHER" id="PTHR48043:SF114">
    <property type="entry name" value="IP04436P-RELATED"/>
    <property type="match status" value="1"/>
</dbReference>
<dbReference type="InterPro" id="IPR050271">
    <property type="entry name" value="UDP-glycosyltransferase"/>
</dbReference>
<dbReference type="PANTHER" id="PTHR48043">
    <property type="entry name" value="EG:EG0003.4 PROTEIN-RELATED"/>
    <property type="match status" value="1"/>
</dbReference>
<evidence type="ECO:0000256" key="2">
    <source>
        <dbReference type="ARBA" id="ARBA00022676"/>
    </source>
</evidence>
<comment type="caution">
    <text evidence="4">The sequence shown here is derived from an EMBL/GenBank/DDBJ whole genome shotgun (WGS) entry which is preliminary data.</text>
</comment>
<dbReference type="EMBL" id="JARQZJ010000004">
    <property type="protein sequence ID" value="KAK9870919.1"/>
    <property type="molecule type" value="Genomic_DNA"/>
</dbReference>
<accession>A0AAW1TKE9</accession>